<accession>A0A9P5YK18</accession>
<name>A0A9P5YK18_9AGAR</name>
<dbReference type="PANTHER" id="PTHR45646">
    <property type="entry name" value="SERINE/THREONINE-PROTEIN KINASE DOA-RELATED"/>
    <property type="match status" value="1"/>
</dbReference>
<keyword evidence="8" id="KW-1185">Reference proteome</keyword>
<keyword evidence="5" id="KW-0067">ATP-binding</keyword>
<reference evidence="7" key="1">
    <citation type="submission" date="2020-11" db="EMBL/GenBank/DDBJ databases">
        <authorList>
            <consortium name="DOE Joint Genome Institute"/>
            <person name="Ahrendt S."/>
            <person name="Riley R."/>
            <person name="Andreopoulos W."/>
            <person name="Labutti K."/>
            <person name="Pangilinan J."/>
            <person name="Ruiz-Duenas F.J."/>
            <person name="Barrasa J.M."/>
            <person name="Sanchez-Garcia M."/>
            <person name="Camarero S."/>
            <person name="Miyauchi S."/>
            <person name="Serrano A."/>
            <person name="Linde D."/>
            <person name="Babiker R."/>
            <person name="Drula E."/>
            <person name="Ayuso-Fernandez I."/>
            <person name="Pacheco R."/>
            <person name="Padilla G."/>
            <person name="Ferreira P."/>
            <person name="Barriuso J."/>
            <person name="Kellner H."/>
            <person name="Castanera R."/>
            <person name="Alfaro M."/>
            <person name="Ramirez L."/>
            <person name="Pisabarro A.G."/>
            <person name="Kuo A."/>
            <person name="Tritt A."/>
            <person name="Lipzen A."/>
            <person name="He G."/>
            <person name="Yan M."/>
            <person name="Ng V."/>
            <person name="Cullen D."/>
            <person name="Martin F."/>
            <person name="Rosso M.-N."/>
            <person name="Henrissat B."/>
            <person name="Hibbett D."/>
            <person name="Martinez A.T."/>
            <person name="Grigoriev I.V."/>
        </authorList>
    </citation>
    <scope>NUCLEOTIDE SEQUENCE</scope>
    <source>
        <strain evidence="7">CIRM-BRFM 674</strain>
    </source>
</reference>
<dbReference type="GO" id="GO:0004674">
    <property type="term" value="F:protein serine/threonine kinase activity"/>
    <property type="evidence" value="ECO:0007669"/>
    <property type="project" value="UniProtKB-KW"/>
</dbReference>
<evidence type="ECO:0000256" key="4">
    <source>
        <dbReference type="ARBA" id="ARBA00022777"/>
    </source>
</evidence>
<keyword evidence="4" id="KW-0418">Kinase</keyword>
<protein>
    <recommendedName>
        <fullName evidence="6">Protein kinase domain-containing protein</fullName>
    </recommendedName>
</protein>
<evidence type="ECO:0000256" key="1">
    <source>
        <dbReference type="ARBA" id="ARBA00022527"/>
    </source>
</evidence>
<dbReference type="GO" id="GO:0043484">
    <property type="term" value="P:regulation of RNA splicing"/>
    <property type="evidence" value="ECO:0007669"/>
    <property type="project" value="TreeGrafter"/>
</dbReference>
<dbReference type="OrthoDB" id="5979581at2759"/>
<dbReference type="Gene3D" id="1.10.510.10">
    <property type="entry name" value="Transferase(Phosphotransferase) domain 1"/>
    <property type="match status" value="1"/>
</dbReference>
<dbReference type="Proteomes" id="UP000807469">
    <property type="component" value="Unassembled WGS sequence"/>
</dbReference>
<evidence type="ECO:0000259" key="6">
    <source>
        <dbReference type="PROSITE" id="PS50011"/>
    </source>
</evidence>
<dbReference type="AlphaFoldDB" id="A0A9P5YK18"/>
<dbReference type="PROSITE" id="PS50011">
    <property type="entry name" value="PROTEIN_KINASE_DOM"/>
    <property type="match status" value="1"/>
</dbReference>
<dbReference type="EMBL" id="MU155948">
    <property type="protein sequence ID" value="KAF9470532.1"/>
    <property type="molecule type" value="Genomic_DNA"/>
</dbReference>
<dbReference type="InterPro" id="IPR051175">
    <property type="entry name" value="CLK_kinases"/>
</dbReference>
<evidence type="ECO:0000313" key="8">
    <source>
        <dbReference type="Proteomes" id="UP000807469"/>
    </source>
</evidence>
<comment type="caution">
    <text evidence="7">The sequence shown here is derived from an EMBL/GenBank/DDBJ whole genome shotgun (WGS) entry which is preliminary data.</text>
</comment>
<gene>
    <name evidence="7" type="ORF">BDN70DRAFT_939624</name>
</gene>
<keyword evidence="2" id="KW-0808">Transferase</keyword>
<evidence type="ECO:0000256" key="2">
    <source>
        <dbReference type="ARBA" id="ARBA00022679"/>
    </source>
</evidence>
<evidence type="ECO:0000256" key="3">
    <source>
        <dbReference type="ARBA" id="ARBA00022741"/>
    </source>
</evidence>
<dbReference type="PANTHER" id="PTHR45646:SF11">
    <property type="entry name" value="SERINE_THREONINE-PROTEIN KINASE DOA"/>
    <property type="match status" value="1"/>
</dbReference>
<keyword evidence="1" id="KW-0723">Serine/threonine-protein kinase</keyword>
<proteinExistence type="predicted"/>
<dbReference type="GO" id="GO:0005634">
    <property type="term" value="C:nucleus"/>
    <property type="evidence" value="ECO:0007669"/>
    <property type="project" value="TreeGrafter"/>
</dbReference>
<dbReference type="InterPro" id="IPR000719">
    <property type="entry name" value="Prot_kinase_dom"/>
</dbReference>
<dbReference type="InterPro" id="IPR011009">
    <property type="entry name" value="Kinase-like_dom_sf"/>
</dbReference>
<dbReference type="GO" id="GO:0005524">
    <property type="term" value="F:ATP binding"/>
    <property type="evidence" value="ECO:0007669"/>
    <property type="project" value="UniProtKB-KW"/>
</dbReference>
<dbReference type="SUPFAM" id="SSF56112">
    <property type="entry name" value="Protein kinase-like (PK-like)"/>
    <property type="match status" value="1"/>
</dbReference>
<evidence type="ECO:0000313" key="7">
    <source>
        <dbReference type="EMBL" id="KAF9470532.1"/>
    </source>
</evidence>
<organism evidence="7 8">
    <name type="scientific">Pholiota conissans</name>
    <dbReference type="NCBI Taxonomy" id="109636"/>
    <lineage>
        <taxon>Eukaryota</taxon>
        <taxon>Fungi</taxon>
        <taxon>Dikarya</taxon>
        <taxon>Basidiomycota</taxon>
        <taxon>Agaricomycotina</taxon>
        <taxon>Agaricomycetes</taxon>
        <taxon>Agaricomycetidae</taxon>
        <taxon>Agaricales</taxon>
        <taxon>Agaricineae</taxon>
        <taxon>Strophariaceae</taxon>
        <taxon>Pholiota</taxon>
    </lineage>
</organism>
<evidence type="ECO:0000256" key="5">
    <source>
        <dbReference type="ARBA" id="ARBA00022840"/>
    </source>
</evidence>
<feature type="domain" description="Protein kinase" evidence="6">
    <location>
        <begin position="1"/>
        <end position="143"/>
    </location>
</feature>
<keyword evidence="3" id="KW-0547">Nucleotide-binding</keyword>
<sequence length="143" mass="15397">MVYLIQFYFVEDLKPENLLSLPDAEQVIQRYLAEVSTLEPSASAAMSGSSIPVVSSHPLIPFGPGDAVSTNFEIQLADFGTAAMVDGQHADTIQPAALRAPEVTIGTGWGTSVDIWSLGCLVRTFNTPIRLIFANKLMMIAVI</sequence>